<feature type="binding site" evidence="2">
    <location>
        <position position="88"/>
    </location>
    <ligand>
        <name>Fe cation</name>
        <dbReference type="ChEBI" id="CHEBI:24875"/>
    </ligand>
</feature>
<name>A0ABS2GE79_9FIRM</name>
<sequence>MAVLEVIKAGHPVLKQVATPVEFVNKKIRQLLDDMAETMYASDGVGLAAPQVGVSQRMLVLDDGNGLQEFINPEIVKADGEQIGLEGCLSVPGYFGDVKRYNFVEVHYIDRHNKKKKIKAEGFLARILQHEIDHLNGILFVERLEKVYVAKDQASQIEEAANEAAEETKTSMTTSV</sequence>
<comment type="caution">
    <text evidence="3">The sequence shown here is derived from an EMBL/GenBank/DDBJ whole genome shotgun (WGS) entry which is preliminary data.</text>
</comment>
<dbReference type="EC" id="3.5.1.88" evidence="2"/>
<dbReference type="InterPro" id="IPR036821">
    <property type="entry name" value="Peptide_deformylase_sf"/>
</dbReference>
<accession>A0ABS2GE79</accession>
<dbReference type="Pfam" id="PF01327">
    <property type="entry name" value="Pep_deformylase"/>
    <property type="match status" value="1"/>
</dbReference>
<dbReference type="InterPro" id="IPR023635">
    <property type="entry name" value="Peptide_deformylase"/>
</dbReference>
<dbReference type="PIRSF" id="PIRSF004749">
    <property type="entry name" value="Pep_def"/>
    <property type="match status" value="1"/>
</dbReference>
<feature type="binding site" evidence="2">
    <location>
        <position position="134"/>
    </location>
    <ligand>
        <name>Fe cation</name>
        <dbReference type="ChEBI" id="CHEBI:24875"/>
    </ligand>
</feature>
<keyword evidence="4" id="KW-1185">Reference proteome</keyword>
<dbReference type="Proteomes" id="UP000707138">
    <property type="component" value="Unassembled WGS sequence"/>
</dbReference>
<keyword evidence="2 3" id="KW-0378">Hydrolase</keyword>
<feature type="binding site" evidence="2">
    <location>
        <position position="130"/>
    </location>
    <ligand>
        <name>Fe cation</name>
        <dbReference type="ChEBI" id="CHEBI:24875"/>
    </ligand>
</feature>
<dbReference type="NCBIfam" id="TIGR00079">
    <property type="entry name" value="pept_deformyl"/>
    <property type="match status" value="1"/>
</dbReference>
<comment type="catalytic activity">
    <reaction evidence="2">
        <text>N-terminal N-formyl-L-methionyl-[peptide] + H2O = N-terminal L-methionyl-[peptide] + formate</text>
        <dbReference type="Rhea" id="RHEA:24420"/>
        <dbReference type="Rhea" id="RHEA-COMP:10639"/>
        <dbReference type="Rhea" id="RHEA-COMP:10640"/>
        <dbReference type="ChEBI" id="CHEBI:15377"/>
        <dbReference type="ChEBI" id="CHEBI:15740"/>
        <dbReference type="ChEBI" id="CHEBI:49298"/>
        <dbReference type="ChEBI" id="CHEBI:64731"/>
        <dbReference type="EC" id="3.5.1.88"/>
    </reaction>
</comment>
<dbReference type="PANTHER" id="PTHR10458">
    <property type="entry name" value="PEPTIDE DEFORMYLASE"/>
    <property type="match status" value="1"/>
</dbReference>
<reference evidence="3 4" key="1">
    <citation type="journal article" date="2021" name="Sci. Rep.">
        <title>The distribution of antibiotic resistance genes in chicken gut microbiota commensals.</title>
        <authorList>
            <person name="Juricova H."/>
            <person name="Matiasovicova J."/>
            <person name="Kubasova T."/>
            <person name="Cejkova D."/>
            <person name="Rychlik I."/>
        </authorList>
    </citation>
    <scope>NUCLEOTIDE SEQUENCE [LARGE SCALE GENOMIC DNA]</scope>
    <source>
        <strain evidence="3 4">An537</strain>
    </source>
</reference>
<dbReference type="RefSeq" id="WP_051245903.1">
    <property type="nucleotide sequence ID" value="NZ_JACJLA010000005.1"/>
</dbReference>
<dbReference type="HAMAP" id="MF_00163">
    <property type="entry name" value="Pep_deformylase"/>
    <property type="match status" value="1"/>
</dbReference>
<dbReference type="EMBL" id="JACJLA010000005">
    <property type="protein sequence ID" value="MBM6912464.1"/>
    <property type="molecule type" value="Genomic_DNA"/>
</dbReference>
<evidence type="ECO:0000256" key="1">
    <source>
        <dbReference type="ARBA" id="ARBA00010759"/>
    </source>
</evidence>
<dbReference type="PRINTS" id="PR01576">
    <property type="entry name" value="PDEFORMYLASE"/>
</dbReference>
<dbReference type="PANTHER" id="PTHR10458:SF22">
    <property type="entry name" value="PEPTIDE DEFORMYLASE"/>
    <property type="match status" value="1"/>
</dbReference>
<dbReference type="NCBIfam" id="NF001159">
    <property type="entry name" value="PRK00150.1-3"/>
    <property type="match status" value="1"/>
</dbReference>
<dbReference type="Gene3D" id="3.90.45.10">
    <property type="entry name" value="Peptide deformylase"/>
    <property type="match status" value="1"/>
</dbReference>
<comment type="similarity">
    <text evidence="1 2">Belongs to the polypeptide deformylase family.</text>
</comment>
<organism evidence="3 4">
    <name type="scientific">Veillonella magna</name>
    <dbReference type="NCBI Taxonomy" id="464322"/>
    <lineage>
        <taxon>Bacteria</taxon>
        <taxon>Bacillati</taxon>
        <taxon>Bacillota</taxon>
        <taxon>Negativicutes</taxon>
        <taxon>Veillonellales</taxon>
        <taxon>Veillonellaceae</taxon>
        <taxon>Veillonella</taxon>
    </lineage>
</organism>
<feature type="active site" evidence="2">
    <location>
        <position position="131"/>
    </location>
</feature>
<dbReference type="GO" id="GO:0042586">
    <property type="term" value="F:peptide deformylase activity"/>
    <property type="evidence" value="ECO:0007669"/>
    <property type="project" value="UniProtKB-EC"/>
</dbReference>
<keyword evidence="2" id="KW-0408">Iron</keyword>
<evidence type="ECO:0000313" key="3">
    <source>
        <dbReference type="EMBL" id="MBM6912464.1"/>
    </source>
</evidence>
<comment type="function">
    <text evidence="2">Removes the formyl group from the N-terminal Met of newly synthesized proteins. Requires at least a dipeptide for an efficient rate of reaction. N-terminal L-methionine is a prerequisite for activity but the enzyme has broad specificity at other positions.</text>
</comment>
<dbReference type="SUPFAM" id="SSF56420">
    <property type="entry name" value="Peptide deformylase"/>
    <property type="match status" value="1"/>
</dbReference>
<protein>
    <recommendedName>
        <fullName evidence="2">Peptide deformylase</fullName>
        <shortName evidence="2">PDF</shortName>
        <ecNumber evidence="2">3.5.1.88</ecNumber>
    </recommendedName>
    <alternativeName>
        <fullName evidence="2">Polypeptide deformylase</fullName>
    </alternativeName>
</protein>
<dbReference type="CDD" id="cd00487">
    <property type="entry name" value="Pep_deformylase"/>
    <property type="match status" value="1"/>
</dbReference>
<evidence type="ECO:0000256" key="2">
    <source>
        <dbReference type="HAMAP-Rule" id="MF_00163"/>
    </source>
</evidence>
<gene>
    <name evidence="2 3" type="primary">def</name>
    <name evidence="3" type="ORF">H6A01_03845</name>
</gene>
<proteinExistence type="inferred from homology"/>
<comment type="cofactor">
    <cofactor evidence="2">
        <name>Fe(2+)</name>
        <dbReference type="ChEBI" id="CHEBI:29033"/>
    </cofactor>
    <text evidence="2">Binds 1 Fe(2+) ion.</text>
</comment>
<keyword evidence="2" id="KW-0648">Protein biosynthesis</keyword>
<evidence type="ECO:0000313" key="4">
    <source>
        <dbReference type="Proteomes" id="UP000707138"/>
    </source>
</evidence>
<keyword evidence="2" id="KW-0479">Metal-binding</keyword>